<protein>
    <submittedName>
        <fullName evidence="2">Putative dc42 tbl1xr1 protein</fullName>
    </submittedName>
</protein>
<feature type="transmembrane region" description="Helical" evidence="1">
    <location>
        <begin position="71"/>
        <end position="91"/>
    </location>
</feature>
<name>A0A0K8RQU4_IXORI</name>
<reference evidence="2" key="1">
    <citation type="submission" date="2012-12" db="EMBL/GenBank/DDBJ databases">
        <title>Identification and characterization of a phenylalanine ammonia-lyase gene family in Isatis indigotica Fort.</title>
        <authorList>
            <person name="Liu Q."/>
            <person name="Chen J."/>
            <person name="Zhou X."/>
            <person name="Di P."/>
            <person name="Xiao Y."/>
            <person name="Xuan H."/>
            <person name="Zhang L."/>
            <person name="Chen W."/>
        </authorList>
    </citation>
    <scope>NUCLEOTIDE SEQUENCE</scope>
    <source>
        <tissue evidence="2">Salivary gland</tissue>
    </source>
</reference>
<evidence type="ECO:0000256" key="1">
    <source>
        <dbReference type="SAM" id="Phobius"/>
    </source>
</evidence>
<keyword evidence="1" id="KW-1133">Transmembrane helix</keyword>
<proteinExistence type="evidence at transcript level"/>
<sequence length="112" mass="13299">RSRKINFKCSAIYSSQNSFHFLKHIVHFYRTCIYSYMLRMVLGFGELLLTAPTKVLFQWTDIVAWQQMPAFWGIAANLQETLVGLWVYLFFFPSESAGMERGRKVMNYYSFR</sequence>
<evidence type="ECO:0000313" key="2">
    <source>
        <dbReference type="EMBL" id="JAA73283.1"/>
    </source>
</evidence>
<dbReference type="EMBL" id="GADI01000525">
    <property type="protein sequence ID" value="JAA73283.1"/>
    <property type="molecule type" value="mRNA"/>
</dbReference>
<keyword evidence="1" id="KW-0812">Transmembrane</keyword>
<feature type="transmembrane region" description="Helical" evidence="1">
    <location>
        <begin position="33"/>
        <end position="51"/>
    </location>
</feature>
<organism evidence="2">
    <name type="scientific">Ixodes ricinus</name>
    <name type="common">Common tick</name>
    <name type="synonym">Acarus ricinus</name>
    <dbReference type="NCBI Taxonomy" id="34613"/>
    <lineage>
        <taxon>Eukaryota</taxon>
        <taxon>Metazoa</taxon>
        <taxon>Ecdysozoa</taxon>
        <taxon>Arthropoda</taxon>
        <taxon>Chelicerata</taxon>
        <taxon>Arachnida</taxon>
        <taxon>Acari</taxon>
        <taxon>Parasitiformes</taxon>
        <taxon>Ixodida</taxon>
        <taxon>Ixodoidea</taxon>
        <taxon>Ixodidae</taxon>
        <taxon>Ixodinae</taxon>
        <taxon>Ixodes</taxon>
    </lineage>
</organism>
<feature type="non-terminal residue" evidence="2">
    <location>
        <position position="1"/>
    </location>
</feature>
<dbReference type="AlphaFoldDB" id="A0A0K8RQU4"/>
<accession>A0A0K8RQU4</accession>
<keyword evidence="1" id="KW-0472">Membrane</keyword>